<organism evidence="22">
    <name type="scientific">Physcomitrium patens</name>
    <name type="common">Spreading-leaved earth moss</name>
    <name type="synonym">Physcomitrella patens</name>
    <dbReference type="NCBI Taxonomy" id="3218"/>
    <lineage>
        <taxon>Eukaryota</taxon>
        <taxon>Viridiplantae</taxon>
        <taxon>Streptophyta</taxon>
        <taxon>Embryophyta</taxon>
        <taxon>Bryophyta</taxon>
        <taxon>Bryophytina</taxon>
        <taxon>Bryopsida</taxon>
        <taxon>Funariidae</taxon>
        <taxon>Funariales</taxon>
        <taxon>Funariaceae</taxon>
        <taxon>Physcomitrium</taxon>
    </lineage>
</organism>
<dbReference type="EMBL" id="ABEU02000008">
    <property type="protein sequence ID" value="PNR49111.1"/>
    <property type="molecule type" value="Genomic_DNA"/>
</dbReference>
<feature type="disulfide bond" evidence="19">
    <location>
        <begin position="124"/>
        <end position="323"/>
    </location>
</feature>
<dbReference type="GO" id="GO:0046872">
    <property type="term" value="F:metal ion binding"/>
    <property type="evidence" value="ECO:0007669"/>
    <property type="project" value="UniProtKB-UniRule"/>
</dbReference>
<feature type="binding site" evidence="17">
    <location>
        <position position="76"/>
    </location>
    <ligand>
        <name>Ca(2+)</name>
        <dbReference type="ChEBI" id="CHEBI:29108"/>
        <label>1</label>
    </ligand>
</feature>
<dbReference type="AlphaFoldDB" id="A0A2K1K5Q1"/>
<evidence type="ECO:0000256" key="8">
    <source>
        <dbReference type="ARBA" id="ARBA00022723"/>
    </source>
</evidence>
<evidence type="ECO:0000256" key="3">
    <source>
        <dbReference type="ARBA" id="ARBA00006873"/>
    </source>
</evidence>
<feature type="binding site" evidence="17">
    <location>
        <position position="250"/>
    </location>
    <ligand>
        <name>Ca(2+)</name>
        <dbReference type="ChEBI" id="CHEBI:29108"/>
        <label>2</label>
    </ligand>
</feature>
<dbReference type="GO" id="GO:0009505">
    <property type="term" value="C:plant-type cell wall"/>
    <property type="evidence" value="ECO:0000318"/>
    <property type="project" value="GO_Central"/>
</dbReference>
<dbReference type="InterPro" id="IPR019794">
    <property type="entry name" value="Peroxidases_AS"/>
</dbReference>
<dbReference type="PRINTS" id="PR00461">
    <property type="entry name" value="PLPEROXIDASE"/>
</dbReference>
<evidence type="ECO:0000256" key="7">
    <source>
        <dbReference type="ARBA" id="ARBA00022617"/>
    </source>
</evidence>
<protein>
    <recommendedName>
        <fullName evidence="4 20">Peroxidase</fullName>
        <ecNumber evidence="4 20">1.11.1.7</ecNumber>
    </recommendedName>
</protein>
<feature type="binding site" evidence="17">
    <location>
        <position position="255"/>
    </location>
    <ligand>
        <name>Ca(2+)</name>
        <dbReference type="ChEBI" id="CHEBI:29108"/>
        <label>2</label>
    </ligand>
</feature>
<keyword evidence="13 19" id="KW-1015">Disulfide bond</keyword>
<dbReference type="EnsemblPlants" id="Pp3c8_1520V3.1">
    <property type="protein sequence ID" value="Pp3c8_1520V3.1"/>
    <property type="gene ID" value="Pp3c8_1520"/>
</dbReference>
<dbReference type="InterPro" id="IPR002016">
    <property type="entry name" value="Haem_peroxidase"/>
</dbReference>
<dbReference type="Gramene" id="Pp3c8_1520V3.2">
    <property type="protein sequence ID" value="Pp3c8_1520V3.2"/>
    <property type="gene ID" value="Pp3c8_1520"/>
</dbReference>
<feature type="active site" description="Proton acceptor" evidence="15">
    <location>
        <position position="70"/>
    </location>
</feature>
<evidence type="ECO:0000256" key="16">
    <source>
        <dbReference type="PIRSR" id="PIRSR600823-2"/>
    </source>
</evidence>
<dbReference type="Gramene" id="Pp3c8_1520V3.5">
    <property type="protein sequence ID" value="Pp3c8_1520V3.5"/>
    <property type="gene ID" value="Pp3c8_1520"/>
</dbReference>
<dbReference type="Pfam" id="PF00141">
    <property type="entry name" value="peroxidase"/>
    <property type="match status" value="1"/>
</dbReference>
<dbReference type="SUPFAM" id="SSF48113">
    <property type="entry name" value="Heme-dependent peroxidases"/>
    <property type="match status" value="1"/>
</dbReference>
<evidence type="ECO:0000313" key="22">
    <source>
        <dbReference type="EMBL" id="PNR49111.1"/>
    </source>
</evidence>
<sequence>MAAQRGRGGAFHLLLLLVSLMCVFHGTQGLRVGFYTNTCPNAETIVTQTVQNRFRRDKTITPALLRLFFHDCFVVGCDASLLINSTPKNSAEKDAGANLTVRGYDLIDAAKAAVEKACPGKVSCADIIALATRDVIALSGGPKFAMPTGRRDGRVSKASNVNLPGPSLSVADATRAFTAQGMTQNDMVTLLGAHTVGITHCSFFDDRLWNFQGTGRADPSMDANLVKQLKSVCPQRGVGLGRPVNLDQGTPNIVDKVFYSQLLAKKGILQLDQRLATDRATSQRTRTLAGPTSPFTKDFVAAIIKLGNVKVLEGTKGEIRKICSRIN</sequence>
<feature type="binding site" evidence="17">
    <location>
        <position position="92"/>
    </location>
    <ligand>
        <name>Ca(2+)</name>
        <dbReference type="ChEBI" id="CHEBI:29108"/>
        <label>1</label>
    </ligand>
</feature>
<feature type="chain" id="PRO_5043074852" description="Peroxidase" evidence="20">
    <location>
        <begin position="30"/>
        <end position="327"/>
    </location>
</feature>
<dbReference type="CDD" id="cd00693">
    <property type="entry name" value="secretory_peroxidase"/>
    <property type="match status" value="1"/>
</dbReference>
<feature type="domain" description="Plant heme peroxidase family profile" evidence="21">
    <location>
        <begin position="29"/>
        <end position="327"/>
    </location>
</feature>
<keyword evidence="11 20" id="KW-0560">Oxidoreductase</keyword>
<dbReference type="InterPro" id="IPR010255">
    <property type="entry name" value="Haem_peroxidase_sf"/>
</dbReference>
<dbReference type="GO" id="GO:0006950">
    <property type="term" value="P:response to stress"/>
    <property type="evidence" value="ECO:0000318"/>
    <property type="project" value="GO_Central"/>
</dbReference>
<evidence type="ECO:0000256" key="15">
    <source>
        <dbReference type="PIRSR" id="PIRSR600823-1"/>
    </source>
</evidence>
<dbReference type="Gramene" id="Pp3c8_1520V3.4">
    <property type="protein sequence ID" value="Pp3c8_1520V3.4"/>
    <property type="gene ID" value="Pp3c8_1520"/>
</dbReference>
<evidence type="ECO:0000256" key="17">
    <source>
        <dbReference type="PIRSR" id="PIRSR600823-3"/>
    </source>
</evidence>
<dbReference type="InterPro" id="IPR000823">
    <property type="entry name" value="Peroxidase_pln"/>
</dbReference>
<feature type="binding site" evidence="16">
    <location>
        <position position="164"/>
    </location>
    <ligand>
        <name>substrate</name>
    </ligand>
</feature>
<reference evidence="22 24" key="1">
    <citation type="journal article" date="2008" name="Science">
        <title>The Physcomitrella genome reveals evolutionary insights into the conquest of land by plants.</title>
        <authorList>
            <person name="Rensing S."/>
            <person name="Lang D."/>
            <person name="Zimmer A."/>
            <person name="Terry A."/>
            <person name="Salamov A."/>
            <person name="Shapiro H."/>
            <person name="Nishiyama T."/>
            <person name="Perroud P.-F."/>
            <person name="Lindquist E."/>
            <person name="Kamisugi Y."/>
            <person name="Tanahashi T."/>
            <person name="Sakakibara K."/>
            <person name="Fujita T."/>
            <person name="Oishi K."/>
            <person name="Shin-I T."/>
            <person name="Kuroki Y."/>
            <person name="Toyoda A."/>
            <person name="Suzuki Y."/>
            <person name="Hashimoto A."/>
            <person name="Yamaguchi K."/>
            <person name="Sugano A."/>
            <person name="Kohara Y."/>
            <person name="Fujiyama A."/>
            <person name="Anterola A."/>
            <person name="Aoki S."/>
            <person name="Ashton N."/>
            <person name="Barbazuk W.B."/>
            <person name="Barker E."/>
            <person name="Bennetzen J."/>
            <person name="Bezanilla M."/>
            <person name="Blankenship R."/>
            <person name="Cho S.H."/>
            <person name="Dutcher S."/>
            <person name="Estelle M."/>
            <person name="Fawcett J.A."/>
            <person name="Gundlach H."/>
            <person name="Hanada K."/>
            <person name="Heyl A."/>
            <person name="Hicks K.A."/>
            <person name="Hugh J."/>
            <person name="Lohr M."/>
            <person name="Mayer K."/>
            <person name="Melkozernov A."/>
            <person name="Murata T."/>
            <person name="Nelson D."/>
            <person name="Pils B."/>
            <person name="Prigge M."/>
            <person name="Reiss B."/>
            <person name="Renner T."/>
            <person name="Rombauts S."/>
            <person name="Rushton P."/>
            <person name="Sanderfoot A."/>
            <person name="Schween G."/>
            <person name="Shiu S.-H."/>
            <person name="Stueber K."/>
            <person name="Theodoulou F.L."/>
            <person name="Tu H."/>
            <person name="Van de Peer Y."/>
            <person name="Verrier P.J."/>
            <person name="Waters E."/>
            <person name="Wood A."/>
            <person name="Yang L."/>
            <person name="Cove D."/>
            <person name="Cuming A."/>
            <person name="Hasebe M."/>
            <person name="Lucas S."/>
            <person name="Mishler D.B."/>
            <person name="Reski R."/>
            <person name="Grigoriev I."/>
            <person name="Quatrano R.S."/>
            <person name="Boore J.L."/>
        </authorList>
    </citation>
    <scope>NUCLEOTIDE SEQUENCE [LARGE SCALE GENOMIC DNA]</scope>
    <source>
        <strain evidence="23 24">cv. Gransden 2004</strain>
    </source>
</reference>
<gene>
    <name evidence="23" type="primary">LOC112285389</name>
    <name evidence="22" type="ORF">PHYPA_011007</name>
</gene>
<evidence type="ECO:0000256" key="1">
    <source>
        <dbReference type="ARBA" id="ARBA00000189"/>
    </source>
</evidence>
<dbReference type="EC" id="1.11.1.7" evidence="4 20"/>
<name>A0A2K1K5Q1_PHYPA</name>
<evidence type="ECO:0000256" key="2">
    <source>
        <dbReference type="ARBA" id="ARBA00002322"/>
    </source>
</evidence>
<dbReference type="Gene3D" id="1.10.520.10">
    <property type="match status" value="1"/>
</dbReference>
<comment type="function">
    <text evidence="2">Removal of H(2)O(2), oxidation of toxic reductants, biosynthesis and degradation of lignin, suberization, auxin catabolism, response to environmental stresses such as wounding, pathogen attack and oxidative stress. These functions might be dependent on each isozyme/isoform in each plant tissue.</text>
</comment>
<feature type="site" description="Transition state stabilizer" evidence="18">
    <location>
        <position position="66"/>
    </location>
</feature>
<dbReference type="PROSITE" id="PS00436">
    <property type="entry name" value="PEROXIDASE_2"/>
    <property type="match status" value="1"/>
</dbReference>
<evidence type="ECO:0000256" key="11">
    <source>
        <dbReference type="ARBA" id="ARBA00023002"/>
    </source>
</evidence>
<accession>A0A2K1K5Q1</accession>
<dbReference type="KEGG" id="ppp:112285389"/>
<evidence type="ECO:0000256" key="20">
    <source>
        <dbReference type="RuleBase" id="RU362060"/>
    </source>
</evidence>
<comment type="similarity">
    <text evidence="20">Belongs to the peroxidase family. Classical plant (class III) peroxidase subfamily.</text>
</comment>
<dbReference type="PANTHER" id="PTHR31517:SF59">
    <property type="entry name" value="PEROXIDASE"/>
    <property type="match status" value="1"/>
</dbReference>
<dbReference type="Gramene" id="Pp3c8_1520V3.1">
    <property type="protein sequence ID" value="Pp3c8_1520V3.1"/>
    <property type="gene ID" value="Pp3c8_1520"/>
</dbReference>
<keyword evidence="5 20" id="KW-0964">Secreted</keyword>
<dbReference type="RefSeq" id="XP_024381942.1">
    <property type="nucleotide sequence ID" value="XM_024526174.2"/>
</dbReference>
<comment type="similarity">
    <text evidence="3">Belongs to the peroxidase family. Ascorbate peroxidase subfamily.</text>
</comment>
<dbReference type="GO" id="GO:0006979">
    <property type="term" value="P:response to oxidative stress"/>
    <property type="evidence" value="ECO:0007669"/>
    <property type="project" value="UniProtKB-UniRule"/>
</dbReference>
<proteinExistence type="inferred from homology"/>
<dbReference type="Gramene" id="Pp3c8_1520V3.3">
    <property type="protein sequence ID" value="Pp3c8_1520V3.3"/>
    <property type="gene ID" value="Pp3c8_1520"/>
</dbReference>
<dbReference type="PROSITE" id="PS00435">
    <property type="entry name" value="PEROXIDASE_1"/>
    <property type="match status" value="1"/>
</dbReference>
<keyword evidence="6 20" id="KW-0575">Peroxidase</keyword>
<dbReference type="Gene3D" id="1.10.420.10">
    <property type="entry name" value="Peroxidase, domain 2"/>
    <property type="match status" value="1"/>
</dbReference>
<evidence type="ECO:0000256" key="9">
    <source>
        <dbReference type="ARBA" id="ARBA00022729"/>
    </source>
</evidence>
<comment type="catalytic activity">
    <reaction evidence="1 20">
        <text>2 a phenolic donor + H2O2 = 2 a phenolic radical donor + 2 H2O</text>
        <dbReference type="Rhea" id="RHEA:56136"/>
        <dbReference type="ChEBI" id="CHEBI:15377"/>
        <dbReference type="ChEBI" id="CHEBI:16240"/>
        <dbReference type="ChEBI" id="CHEBI:139520"/>
        <dbReference type="ChEBI" id="CHEBI:139521"/>
        <dbReference type="EC" id="1.11.1.7"/>
    </reaction>
</comment>
<keyword evidence="9 20" id="KW-0732">Signal</keyword>
<dbReference type="EnsemblPlants" id="Pp3c8_1520V3.5">
    <property type="protein sequence ID" value="Pp3c8_1520V3.5"/>
    <property type="gene ID" value="Pp3c8_1520"/>
</dbReference>
<dbReference type="RefSeq" id="XP_024381941.1">
    <property type="nucleotide sequence ID" value="XM_024526173.2"/>
</dbReference>
<dbReference type="STRING" id="3218.A0A2K1K5Q1"/>
<evidence type="ECO:0000256" key="14">
    <source>
        <dbReference type="ARBA" id="ARBA00023324"/>
    </source>
</evidence>
<keyword evidence="8 17" id="KW-0479">Metal-binding</keyword>
<evidence type="ECO:0000256" key="18">
    <source>
        <dbReference type="PIRSR" id="PIRSR600823-4"/>
    </source>
</evidence>
<dbReference type="PANTHER" id="PTHR31517">
    <property type="match status" value="1"/>
</dbReference>
<dbReference type="PaxDb" id="3218-PP1S35_32V6.1"/>
<feature type="binding site" evidence="17">
    <location>
        <position position="74"/>
    </location>
    <ligand>
        <name>Ca(2+)</name>
        <dbReference type="ChEBI" id="CHEBI:29108"/>
        <label>1</label>
    </ligand>
</feature>
<dbReference type="InterPro" id="IPR033905">
    <property type="entry name" value="Secretory_peroxidase"/>
</dbReference>
<dbReference type="RefSeq" id="XP_024381943.1">
    <property type="nucleotide sequence ID" value="XM_024526175.2"/>
</dbReference>
<evidence type="ECO:0000256" key="19">
    <source>
        <dbReference type="PIRSR" id="PIRSR600823-5"/>
    </source>
</evidence>
<feature type="binding site" evidence="17">
    <location>
        <position position="78"/>
    </location>
    <ligand>
        <name>Ca(2+)</name>
        <dbReference type="ChEBI" id="CHEBI:29108"/>
        <label>1</label>
    </ligand>
</feature>
<feature type="disulfide bond" evidence="19">
    <location>
        <begin position="72"/>
        <end position="77"/>
    </location>
</feature>
<dbReference type="EnsemblPlants" id="Pp3c8_1520V3.2">
    <property type="protein sequence ID" value="Pp3c8_1520V3.2"/>
    <property type="gene ID" value="Pp3c8_1520"/>
</dbReference>
<keyword evidence="7 20" id="KW-0349">Heme</keyword>
<evidence type="ECO:0000256" key="6">
    <source>
        <dbReference type="ARBA" id="ARBA00022559"/>
    </source>
</evidence>
<feature type="binding site" evidence="17">
    <location>
        <position position="71"/>
    </location>
    <ligand>
        <name>Ca(2+)</name>
        <dbReference type="ChEBI" id="CHEBI:29108"/>
        <label>1</label>
    </ligand>
</feature>
<dbReference type="InterPro" id="IPR019793">
    <property type="entry name" value="Peroxidases_heam-ligand_BS"/>
</dbReference>
<feature type="binding site" evidence="17">
    <location>
        <position position="195"/>
    </location>
    <ligand>
        <name>Ca(2+)</name>
        <dbReference type="ChEBI" id="CHEBI:29108"/>
        <label>2</label>
    </ligand>
</feature>
<reference evidence="23" key="3">
    <citation type="submission" date="2020-12" db="UniProtKB">
        <authorList>
            <consortium name="EnsemblPlants"/>
        </authorList>
    </citation>
    <scope>IDENTIFICATION</scope>
</reference>
<dbReference type="FunFam" id="1.10.420.10:FF:000007">
    <property type="entry name" value="Peroxidase"/>
    <property type="match status" value="1"/>
</dbReference>
<dbReference type="GO" id="GO:0004601">
    <property type="term" value="F:peroxidase activity"/>
    <property type="evidence" value="ECO:0000318"/>
    <property type="project" value="GO_Central"/>
</dbReference>
<feature type="binding site" evidence="17">
    <location>
        <position position="247"/>
    </location>
    <ligand>
        <name>Ca(2+)</name>
        <dbReference type="ChEBI" id="CHEBI:29108"/>
        <label>2</label>
    </ligand>
</feature>
<evidence type="ECO:0000256" key="5">
    <source>
        <dbReference type="ARBA" id="ARBA00022525"/>
    </source>
</evidence>
<dbReference type="EnsemblPlants" id="Pp3c8_1520V3.4">
    <property type="protein sequence ID" value="Pp3c8_1520V3.4"/>
    <property type="gene ID" value="Pp3c8_1520"/>
</dbReference>
<dbReference type="FunCoup" id="A0A2K1K5Q1">
    <property type="interactions" value="297"/>
</dbReference>
<dbReference type="EnsemblPlants" id="Pp3c8_1520V3.3">
    <property type="protein sequence ID" value="Pp3c8_1520V3.3"/>
    <property type="gene ID" value="Pp3c8_1520"/>
</dbReference>
<dbReference type="RefSeq" id="XP_024381944.1">
    <property type="nucleotide sequence ID" value="XM_024526176.2"/>
</dbReference>
<feature type="disulfide bond" evidence="19">
    <location>
        <begin position="201"/>
        <end position="233"/>
    </location>
</feature>
<feature type="signal peptide" evidence="20">
    <location>
        <begin position="1"/>
        <end position="29"/>
    </location>
</feature>
<comment type="cofactor">
    <cofactor evidence="17 20">
        <name>Ca(2+)</name>
        <dbReference type="ChEBI" id="CHEBI:29108"/>
    </cofactor>
    <text evidence="17 20">Binds 2 calcium ions per subunit.</text>
</comment>
<dbReference type="OrthoDB" id="2113341at2759"/>
<evidence type="ECO:0000256" key="12">
    <source>
        <dbReference type="ARBA" id="ARBA00023004"/>
    </source>
</evidence>
<feature type="disulfide bond" evidence="19">
    <location>
        <begin position="39"/>
        <end position="118"/>
    </location>
</feature>
<evidence type="ECO:0000313" key="24">
    <source>
        <dbReference type="Proteomes" id="UP000006727"/>
    </source>
</evidence>
<feature type="binding site" evidence="17">
    <location>
        <position position="80"/>
    </location>
    <ligand>
        <name>Ca(2+)</name>
        <dbReference type="ChEBI" id="CHEBI:29108"/>
        <label>1</label>
    </ligand>
</feature>
<dbReference type="GO" id="GO:0020037">
    <property type="term" value="F:heme binding"/>
    <property type="evidence" value="ECO:0007669"/>
    <property type="project" value="UniProtKB-UniRule"/>
</dbReference>
<dbReference type="GO" id="GO:0005576">
    <property type="term" value="C:extracellular region"/>
    <property type="evidence" value="ECO:0007669"/>
    <property type="project" value="UniProtKB-SubCell"/>
</dbReference>
<dbReference type="PROSITE" id="PS50873">
    <property type="entry name" value="PEROXIDASE_4"/>
    <property type="match status" value="1"/>
</dbReference>
<evidence type="ECO:0000256" key="10">
    <source>
        <dbReference type="ARBA" id="ARBA00022837"/>
    </source>
</evidence>
<dbReference type="PRINTS" id="PR00458">
    <property type="entry name" value="PEROXIDASE"/>
</dbReference>
<reference evidence="22 24" key="2">
    <citation type="journal article" date="2018" name="Plant J.">
        <title>The Physcomitrella patens chromosome-scale assembly reveals moss genome structure and evolution.</title>
        <authorList>
            <person name="Lang D."/>
            <person name="Ullrich K.K."/>
            <person name="Murat F."/>
            <person name="Fuchs J."/>
            <person name="Jenkins J."/>
            <person name="Haas F.B."/>
            <person name="Piednoel M."/>
            <person name="Gundlach H."/>
            <person name="Van Bel M."/>
            <person name="Meyberg R."/>
            <person name="Vives C."/>
            <person name="Morata J."/>
            <person name="Symeonidi A."/>
            <person name="Hiss M."/>
            <person name="Muchero W."/>
            <person name="Kamisugi Y."/>
            <person name="Saleh O."/>
            <person name="Blanc G."/>
            <person name="Decker E.L."/>
            <person name="van Gessel N."/>
            <person name="Grimwood J."/>
            <person name="Hayes R.D."/>
            <person name="Graham S.W."/>
            <person name="Gunter L.E."/>
            <person name="McDaniel S.F."/>
            <person name="Hoernstein S.N.W."/>
            <person name="Larsson A."/>
            <person name="Li F.W."/>
            <person name="Perroud P.F."/>
            <person name="Phillips J."/>
            <person name="Ranjan P."/>
            <person name="Rokshar D.S."/>
            <person name="Rothfels C.J."/>
            <person name="Schneider L."/>
            <person name="Shu S."/>
            <person name="Stevenson D.W."/>
            <person name="Thummler F."/>
            <person name="Tillich M."/>
            <person name="Villarreal Aguilar J.C."/>
            <person name="Widiez T."/>
            <person name="Wong G.K."/>
            <person name="Wymore A."/>
            <person name="Zhang Y."/>
            <person name="Zimmer A.D."/>
            <person name="Quatrano R.S."/>
            <person name="Mayer K.F.X."/>
            <person name="Goodstein D."/>
            <person name="Casacuberta J.M."/>
            <person name="Vandepoele K."/>
            <person name="Reski R."/>
            <person name="Cuming A.C."/>
            <person name="Tuskan G.A."/>
            <person name="Maumus F."/>
            <person name="Salse J."/>
            <person name="Schmutz J."/>
            <person name="Rensing S.A."/>
        </authorList>
    </citation>
    <scope>NUCLEOTIDE SEQUENCE [LARGE SCALE GENOMIC DNA]</scope>
    <source>
        <strain evidence="23 24">cv. Gransden 2004</strain>
    </source>
</reference>
<keyword evidence="24" id="KW-1185">Reference proteome</keyword>
<dbReference type="FunFam" id="1.10.520.10:FF:000008">
    <property type="entry name" value="Peroxidase"/>
    <property type="match status" value="1"/>
</dbReference>
<dbReference type="GO" id="GO:0042744">
    <property type="term" value="P:hydrogen peroxide catabolic process"/>
    <property type="evidence" value="ECO:0007669"/>
    <property type="project" value="UniProtKB-KW"/>
</dbReference>
<dbReference type="Proteomes" id="UP000006727">
    <property type="component" value="Chromosome 8"/>
</dbReference>
<comment type="subcellular location">
    <subcellularLocation>
        <location evidence="20">Secreted</location>
    </subcellularLocation>
</comment>
<evidence type="ECO:0000259" key="21">
    <source>
        <dbReference type="PROSITE" id="PS50873"/>
    </source>
</evidence>
<keyword evidence="12 17" id="KW-0408">Iron</keyword>
<evidence type="ECO:0000256" key="13">
    <source>
        <dbReference type="ARBA" id="ARBA00023157"/>
    </source>
</evidence>
<feature type="binding site" description="axial binding residue" evidence="17">
    <location>
        <position position="194"/>
    </location>
    <ligand>
        <name>heme b</name>
        <dbReference type="ChEBI" id="CHEBI:60344"/>
    </ligand>
    <ligandPart>
        <name>Fe</name>
        <dbReference type="ChEBI" id="CHEBI:18248"/>
    </ligandPart>
</feature>
<evidence type="ECO:0000256" key="4">
    <source>
        <dbReference type="ARBA" id="ARBA00012313"/>
    </source>
</evidence>
<keyword evidence="14 20" id="KW-0376">Hydrogen peroxide</keyword>
<dbReference type="OMA" id="MELLCII"/>
<dbReference type="GeneID" id="112285389"/>
<keyword evidence="10 17" id="KW-0106">Calcium</keyword>
<dbReference type="GO" id="GO:0140825">
    <property type="term" value="F:lactoperoxidase activity"/>
    <property type="evidence" value="ECO:0007669"/>
    <property type="project" value="UniProtKB-EC"/>
</dbReference>
<evidence type="ECO:0000313" key="23">
    <source>
        <dbReference type="EnsemblPlants" id="Pp3c8_1520V3.1"/>
    </source>
</evidence>
<comment type="cofactor">
    <cofactor evidence="17 20">
        <name>heme b</name>
        <dbReference type="ChEBI" id="CHEBI:60344"/>
    </cofactor>
    <text evidence="17 20">Binds 1 heme b (iron(II)-protoporphyrin IX) group per subunit.</text>
</comment>